<dbReference type="InterPro" id="IPR045337">
    <property type="entry name" value="MmgE_PrpD_C"/>
</dbReference>
<dbReference type="SUPFAM" id="SSF103378">
    <property type="entry name" value="2-methylcitrate dehydratase PrpD"/>
    <property type="match status" value="1"/>
</dbReference>
<evidence type="ECO:0000313" key="2">
    <source>
        <dbReference type="EMBL" id="KAF6237815.1"/>
    </source>
</evidence>
<dbReference type="PANTHER" id="PTHR16943:SF8">
    <property type="entry name" value="2-METHYLCITRATE DEHYDRATASE"/>
    <property type="match status" value="1"/>
</dbReference>
<dbReference type="InterPro" id="IPR042188">
    <property type="entry name" value="MmgE/PrpD_sf_2"/>
</dbReference>
<comment type="caution">
    <text evidence="2">The sequence shown here is derived from an EMBL/GenBank/DDBJ whole genome shotgun (WGS) entry which is preliminary data.</text>
</comment>
<dbReference type="GO" id="GO:0016829">
    <property type="term" value="F:lyase activity"/>
    <property type="evidence" value="ECO:0007669"/>
    <property type="project" value="InterPro"/>
</dbReference>
<dbReference type="RefSeq" id="XP_037167133.1">
    <property type="nucleotide sequence ID" value="XM_037305940.1"/>
</dbReference>
<gene>
    <name evidence="2" type="ORF">HO173_004016</name>
</gene>
<dbReference type="OrthoDB" id="10267976at2759"/>
<dbReference type="Proteomes" id="UP000578531">
    <property type="component" value="Unassembled WGS sequence"/>
</dbReference>
<dbReference type="InterPro" id="IPR036465">
    <property type="entry name" value="vWFA_dom_sf"/>
</dbReference>
<dbReference type="Gene3D" id="3.30.1330.120">
    <property type="entry name" value="2-methylcitrate dehydratase PrpD"/>
    <property type="match status" value="1"/>
</dbReference>
<dbReference type="GeneID" id="59285681"/>
<organism evidence="2 3">
    <name type="scientific">Letharia columbiana</name>
    <dbReference type="NCBI Taxonomy" id="112416"/>
    <lineage>
        <taxon>Eukaryota</taxon>
        <taxon>Fungi</taxon>
        <taxon>Dikarya</taxon>
        <taxon>Ascomycota</taxon>
        <taxon>Pezizomycotina</taxon>
        <taxon>Lecanoromycetes</taxon>
        <taxon>OSLEUM clade</taxon>
        <taxon>Lecanoromycetidae</taxon>
        <taxon>Lecanorales</taxon>
        <taxon>Lecanorineae</taxon>
        <taxon>Parmeliaceae</taxon>
        <taxon>Letharia</taxon>
    </lineage>
</organism>
<dbReference type="Gene3D" id="3.40.50.410">
    <property type="entry name" value="von Willebrand factor, type A domain"/>
    <property type="match status" value="1"/>
</dbReference>
<dbReference type="Pfam" id="PF19305">
    <property type="entry name" value="MmgE_PrpD_C"/>
    <property type="match status" value="1"/>
</dbReference>
<dbReference type="PANTHER" id="PTHR16943">
    <property type="entry name" value="2-METHYLCITRATE DEHYDRATASE-RELATED"/>
    <property type="match status" value="1"/>
</dbReference>
<dbReference type="EMBL" id="JACCJC010000012">
    <property type="protein sequence ID" value="KAF6237815.1"/>
    <property type="molecule type" value="Genomic_DNA"/>
</dbReference>
<evidence type="ECO:0000313" key="3">
    <source>
        <dbReference type="Proteomes" id="UP000578531"/>
    </source>
</evidence>
<protein>
    <recommendedName>
        <fullName evidence="1">MmgE/PrpD C-terminal domain-containing protein</fullName>
    </recommendedName>
</protein>
<accession>A0A8H6FZK6</accession>
<keyword evidence="3" id="KW-1185">Reference proteome</keyword>
<feature type="domain" description="MmgE/PrpD C-terminal" evidence="1">
    <location>
        <begin position="77"/>
        <end position="205"/>
    </location>
</feature>
<dbReference type="InterPro" id="IPR005656">
    <property type="entry name" value="MmgE_PrpD"/>
</dbReference>
<sequence>MAKRMQHGFAARNGLFAALMSRENYTGIDQVFERPYGGYLSTFGQRSTYDPTYKENELIGGLGRDWRGIEGIRLKEYNSMIATHAPVDCIATLQAKHPERFADLGSVSKIVIERPKAPHAHGGQQIGRPITTTGAQMSTRYIAAVQLLDRKVLLEQFSEANLERDDTWDLIRKIDCVWNEEFDDKSAWYTRVSVEFTDGESWVQEMPVLKAIGSLLSGCEIKEKWRLICLLHDLRSFSSQIAVAEAIAHVEHFKADYCGTETQNTVRAAIDSRFVDLDCEILVLTDGDICRQHEIFSYLNDTVGDSIRVLPLGIGDGVSTSLVEGVARAGKGFAQTVGEGEKLEKKVVRMLKAA</sequence>
<evidence type="ECO:0000259" key="1">
    <source>
        <dbReference type="Pfam" id="PF19305"/>
    </source>
</evidence>
<dbReference type="AlphaFoldDB" id="A0A8H6FZK6"/>
<name>A0A8H6FZK6_9LECA</name>
<dbReference type="InterPro" id="IPR036148">
    <property type="entry name" value="MmgE/PrpD_sf"/>
</dbReference>
<reference evidence="2 3" key="1">
    <citation type="journal article" date="2020" name="Genomics">
        <title>Complete, high-quality genomes from long-read metagenomic sequencing of two wolf lichen thalli reveals enigmatic genome architecture.</title>
        <authorList>
            <person name="McKenzie S.K."/>
            <person name="Walston R.F."/>
            <person name="Allen J.L."/>
        </authorList>
    </citation>
    <scope>NUCLEOTIDE SEQUENCE [LARGE SCALE GENOMIC DNA]</scope>
    <source>
        <strain evidence="2">WasteWater2</strain>
    </source>
</reference>
<proteinExistence type="predicted"/>